<evidence type="ECO:0000256" key="2">
    <source>
        <dbReference type="SAM" id="MobiDB-lite"/>
    </source>
</evidence>
<proteinExistence type="predicted"/>
<organism evidence="3 4">
    <name type="scientific">Streptomyces hoynatensis</name>
    <dbReference type="NCBI Taxonomy" id="1141874"/>
    <lineage>
        <taxon>Bacteria</taxon>
        <taxon>Bacillati</taxon>
        <taxon>Actinomycetota</taxon>
        <taxon>Actinomycetes</taxon>
        <taxon>Kitasatosporales</taxon>
        <taxon>Streptomycetaceae</taxon>
        <taxon>Streptomyces</taxon>
    </lineage>
</organism>
<dbReference type="PIRSF" id="PIRSF016184">
    <property type="entry name" value="PhzC_PhzF"/>
    <property type="match status" value="1"/>
</dbReference>
<feature type="active site" evidence="1">
    <location>
        <position position="66"/>
    </location>
</feature>
<protein>
    <submittedName>
        <fullName evidence="3">PhzF family phenazine biosynthesis protein</fullName>
    </submittedName>
</protein>
<comment type="caution">
    <text evidence="3">The sequence shown here is derived from an EMBL/GenBank/DDBJ whole genome shotgun (WGS) entry which is preliminary data.</text>
</comment>
<dbReference type="PANTHER" id="PTHR13774">
    <property type="entry name" value="PHENAZINE BIOSYNTHESIS PROTEIN"/>
    <property type="match status" value="1"/>
</dbReference>
<feature type="region of interest" description="Disordered" evidence="2">
    <location>
        <begin position="1"/>
        <end position="20"/>
    </location>
</feature>
<sequence>MTMTGPHLPGAGFPEPRPAHSPREFVLADVFTDRLFGGNQLAVFPDARGLSEAAMQELTREFNFSETTFVLPPEDPAHTCRLRIFTPAGELPFAGHPTVGTAAVLAARGADAGTGRLVFEEGIGPIEVEVSLRDRTGGEGDAARRVFSRFTVTAPLERAEPAPEPGAVAAALSLAPEDLVACWYAGIGVHFCYVRLSDRATVDRAVLDRAAWAGASTGRAPGLYVFAGDFRAGGHLYARSFVPSLDAGEDPATGSACAGLVASLATSAPGEGEVTHALRVEQGVLMGRPSLIEATARTRGGRLESVSIGGATVLAGGGTIEVPVP</sequence>
<evidence type="ECO:0000313" key="4">
    <source>
        <dbReference type="Proteomes" id="UP000272474"/>
    </source>
</evidence>
<evidence type="ECO:0000256" key="1">
    <source>
        <dbReference type="PIRSR" id="PIRSR016184-1"/>
    </source>
</evidence>
<gene>
    <name evidence="3" type="ORF">D7294_14530</name>
</gene>
<evidence type="ECO:0000313" key="3">
    <source>
        <dbReference type="EMBL" id="RKN41693.1"/>
    </source>
</evidence>
<dbReference type="GO" id="GO:0016853">
    <property type="term" value="F:isomerase activity"/>
    <property type="evidence" value="ECO:0007669"/>
    <property type="project" value="TreeGrafter"/>
</dbReference>
<dbReference type="AlphaFoldDB" id="A0A3A9Z078"/>
<dbReference type="Gene3D" id="3.10.310.10">
    <property type="entry name" value="Diaminopimelate Epimerase, Chain A, domain 1"/>
    <property type="match status" value="2"/>
</dbReference>
<dbReference type="SUPFAM" id="SSF54506">
    <property type="entry name" value="Diaminopimelate epimerase-like"/>
    <property type="match status" value="1"/>
</dbReference>
<dbReference type="EMBL" id="RBAL01000007">
    <property type="protein sequence ID" value="RKN41693.1"/>
    <property type="molecule type" value="Genomic_DNA"/>
</dbReference>
<dbReference type="Proteomes" id="UP000272474">
    <property type="component" value="Unassembled WGS sequence"/>
</dbReference>
<reference evidence="3 4" key="1">
    <citation type="journal article" date="2014" name="Int. J. Syst. Evol. Microbiol.">
        <title>Streptomyces hoynatensis sp. nov., isolated from deep marine sediment.</title>
        <authorList>
            <person name="Veyisoglu A."/>
            <person name="Sahin N."/>
        </authorList>
    </citation>
    <scope>NUCLEOTIDE SEQUENCE [LARGE SCALE GENOMIC DNA]</scope>
    <source>
        <strain evidence="3 4">KCTC 29097</strain>
    </source>
</reference>
<dbReference type="Pfam" id="PF02567">
    <property type="entry name" value="PhzC-PhzF"/>
    <property type="match status" value="1"/>
</dbReference>
<dbReference type="InterPro" id="IPR003719">
    <property type="entry name" value="Phenazine_PhzF-like"/>
</dbReference>
<dbReference type="NCBIfam" id="TIGR00654">
    <property type="entry name" value="PhzF_family"/>
    <property type="match status" value="1"/>
</dbReference>
<keyword evidence="4" id="KW-1185">Reference proteome</keyword>
<name>A0A3A9Z078_9ACTN</name>
<dbReference type="PANTHER" id="PTHR13774:SF32">
    <property type="entry name" value="ANTISENSE-ENHANCING SEQUENCE 1"/>
    <property type="match status" value="1"/>
</dbReference>
<accession>A0A3A9Z078</accession>
<dbReference type="GO" id="GO:0005737">
    <property type="term" value="C:cytoplasm"/>
    <property type="evidence" value="ECO:0007669"/>
    <property type="project" value="TreeGrafter"/>
</dbReference>